<name>A0A223I2C0_THETR</name>
<dbReference type="EMBL" id="CP016893">
    <property type="protein sequence ID" value="AST58858.1"/>
    <property type="molecule type" value="Genomic_DNA"/>
</dbReference>
<evidence type="ECO:0000313" key="1">
    <source>
        <dbReference type="EMBL" id="AST58858.1"/>
    </source>
</evidence>
<sequence length="42" mass="5055">MYEKLKEKGTVRFELQKTFWGAYHAIVIDQYGISWSLNYPEN</sequence>
<gene>
    <name evidence="1" type="ORF">Thert_03083</name>
</gene>
<dbReference type="SUPFAM" id="SSF54593">
    <property type="entry name" value="Glyoxalase/Bleomycin resistance protein/Dihydroxybiphenyl dioxygenase"/>
    <property type="match status" value="1"/>
</dbReference>
<proteinExistence type="predicted"/>
<dbReference type="InterPro" id="IPR029068">
    <property type="entry name" value="Glyas_Bleomycin-R_OHBP_Dase"/>
</dbReference>
<protein>
    <submittedName>
        <fullName evidence="1">Glyoxalase</fullName>
    </submittedName>
</protein>
<dbReference type="Gene3D" id="3.30.720.110">
    <property type="match status" value="1"/>
</dbReference>
<organism evidence="1 2">
    <name type="scientific">Thermoanaerobacterium thermosaccharolyticum</name>
    <name type="common">Clostridium thermosaccharolyticum</name>
    <dbReference type="NCBI Taxonomy" id="1517"/>
    <lineage>
        <taxon>Bacteria</taxon>
        <taxon>Bacillati</taxon>
        <taxon>Bacillota</taxon>
        <taxon>Clostridia</taxon>
        <taxon>Thermoanaerobacterales</taxon>
        <taxon>Thermoanaerobacteraceae</taxon>
        <taxon>Thermoanaerobacterium</taxon>
    </lineage>
</organism>
<evidence type="ECO:0000313" key="2">
    <source>
        <dbReference type="Proteomes" id="UP000214975"/>
    </source>
</evidence>
<accession>A0A223I2C0</accession>
<dbReference type="AlphaFoldDB" id="A0A223I2C0"/>
<dbReference type="Proteomes" id="UP000214975">
    <property type="component" value="Chromosome"/>
</dbReference>
<reference evidence="1 2" key="1">
    <citation type="submission" date="2016-08" db="EMBL/GenBank/DDBJ databases">
        <title>A novel genetic cassette of butanologenic Thermoanaerobacterium thermosaccharolyticum that directly convert cellulose to butanol.</title>
        <authorList>
            <person name="Li T."/>
            <person name="He J."/>
        </authorList>
    </citation>
    <scope>NUCLEOTIDE SEQUENCE [LARGE SCALE GENOMIC DNA]</scope>
    <source>
        <strain evidence="1 2">TG57</strain>
    </source>
</reference>